<feature type="region of interest" description="Disordered" evidence="1">
    <location>
        <begin position="37"/>
        <end position="56"/>
    </location>
</feature>
<evidence type="ECO:0000313" key="2">
    <source>
        <dbReference type="EMBL" id="SDS98954.1"/>
    </source>
</evidence>
<dbReference type="Proteomes" id="UP000243904">
    <property type="component" value="Chromosome I"/>
</dbReference>
<name>A0A1H1WPF9_9BRAD</name>
<gene>
    <name evidence="2" type="ORF">SAMN05444158_3949</name>
</gene>
<reference evidence="3" key="1">
    <citation type="submission" date="2016-10" db="EMBL/GenBank/DDBJ databases">
        <authorList>
            <person name="Varghese N."/>
            <person name="Submissions S."/>
        </authorList>
    </citation>
    <scope>NUCLEOTIDE SEQUENCE [LARGE SCALE GENOMIC DNA]</scope>
    <source>
        <strain evidence="3">GAS369</strain>
    </source>
</reference>
<keyword evidence="3" id="KW-1185">Reference proteome</keyword>
<evidence type="ECO:0000313" key="3">
    <source>
        <dbReference type="Proteomes" id="UP000243904"/>
    </source>
</evidence>
<sequence>MLVVLSIHLLWLLAVSLMRLAAWLTQLTLSLACKPREVKSEQPAKRLARSGHDRAE</sequence>
<dbReference type="AlphaFoldDB" id="A0A1H1WPF9"/>
<dbReference type="EMBL" id="LT629750">
    <property type="protein sequence ID" value="SDS98954.1"/>
    <property type="molecule type" value="Genomic_DNA"/>
</dbReference>
<organism evidence="2 3">
    <name type="scientific">Bradyrhizobium canariense</name>
    <dbReference type="NCBI Taxonomy" id="255045"/>
    <lineage>
        <taxon>Bacteria</taxon>
        <taxon>Pseudomonadati</taxon>
        <taxon>Pseudomonadota</taxon>
        <taxon>Alphaproteobacteria</taxon>
        <taxon>Hyphomicrobiales</taxon>
        <taxon>Nitrobacteraceae</taxon>
        <taxon>Bradyrhizobium</taxon>
    </lineage>
</organism>
<accession>A0A1H1WPF9</accession>
<evidence type="ECO:0000256" key="1">
    <source>
        <dbReference type="SAM" id="MobiDB-lite"/>
    </source>
</evidence>
<protein>
    <submittedName>
        <fullName evidence="2">Uncharacterized protein</fullName>
    </submittedName>
</protein>
<proteinExistence type="predicted"/>